<reference evidence="2 3" key="1">
    <citation type="journal article" date="2018" name="Int. J. Syst. Evol. Microbiol.">
        <title>Micromonospora globbae sp. nov., an endophytic actinomycete isolated from roots of Globba winitii C. H. Wright.</title>
        <authorList>
            <person name="Kuncharoen N."/>
            <person name="Pittayakhajonwut P."/>
            <person name="Tanasupawat S."/>
        </authorList>
    </citation>
    <scope>NUCLEOTIDE SEQUENCE [LARGE SCALE GENOMIC DNA]</scope>
    <source>
        <strain evidence="2 3">WPS1-2</strain>
    </source>
</reference>
<gene>
    <name evidence="2" type="ORF">D7I43_30105</name>
</gene>
<sequence length="266" mass="28762">MEHRHDAHETTHGTDHYMTNAGTRGGGHAGHAGMGHGAMNMAPAGIPLAIGGEDRDGLELDALHVRLGPVLAHWPAGLVLRCTLQGDVILDADASLIDADQPVAEDDGRGSTRPLFAARRCDNAAGLLELAGFNDIASHARRLRDALLNGDAHTGPQLDRLARMARRSWLLRWSLRRLGPVTDQDVARWHLPDTLRGDTRDRLLAMLDRAAQALAGRNGHLVAEQPRVPIDAVAELVRGWDLAAARLIVASLDLDMWTADRAVSRV</sequence>
<evidence type="ECO:0000313" key="2">
    <source>
        <dbReference type="EMBL" id="RKF23692.1"/>
    </source>
</evidence>
<proteinExistence type="predicted"/>
<name>A0A420ESP5_9ACTN</name>
<feature type="compositionally biased region" description="Gly residues" evidence="1">
    <location>
        <begin position="23"/>
        <end position="34"/>
    </location>
</feature>
<dbReference type="Proteomes" id="UP000285744">
    <property type="component" value="Unassembled WGS sequence"/>
</dbReference>
<comment type="caution">
    <text evidence="2">The sequence shown here is derived from an EMBL/GenBank/DDBJ whole genome shotgun (WGS) entry which is preliminary data.</text>
</comment>
<evidence type="ECO:0000256" key="1">
    <source>
        <dbReference type="SAM" id="MobiDB-lite"/>
    </source>
</evidence>
<dbReference type="EMBL" id="RAQQ01000036">
    <property type="protein sequence ID" value="RKF23692.1"/>
    <property type="molecule type" value="Genomic_DNA"/>
</dbReference>
<protein>
    <submittedName>
        <fullName evidence="2">Uncharacterized protein</fullName>
    </submittedName>
</protein>
<feature type="compositionally biased region" description="Basic and acidic residues" evidence="1">
    <location>
        <begin position="1"/>
        <end position="15"/>
    </location>
</feature>
<dbReference type="AlphaFoldDB" id="A0A420ESP5"/>
<feature type="region of interest" description="Disordered" evidence="1">
    <location>
        <begin position="1"/>
        <end position="34"/>
    </location>
</feature>
<evidence type="ECO:0000313" key="3">
    <source>
        <dbReference type="Proteomes" id="UP000285744"/>
    </source>
</evidence>
<accession>A0A420ESP5</accession>
<organism evidence="2 3">
    <name type="scientific">Micromonospora globbae</name>
    <dbReference type="NCBI Taxonomy" id="1894969"/>
    <lineage>
        <taxon>Bacteria</taxon>
        <taxon>Bacillati</taxon>
        <taxon>Actinomycetota</taxon>
        <taxon>Actinomycetes</taxon>
        <taxon>Micromonosporales</taxon>
        <taxon>Micromonosporaceae</taxon>
        <taxon>Micromonospora</taxon>
    </lineage>
</organism>